<keyword evidence="2" id="KW-1185">Reference proteome</keyword>
<evidence type="ECO:0000313" key="1">
    <source>
        <dbReference type="EMBL" id="CAG9957225.1"/>
    </source>
</evidence>
<reference evidence="1" key="2">
    <citation type="submission" date="2021-10" db="EMBL/GenBank/DDBJ databases">
        <authorList>
            <person name="Piombo E."/>
        </authorList>
    </citation>
    <scope>NUCLEOTIDE SEQUENCE</scope>
</reference>
<reference evidence="1" key="1">
    <citation type="submission" date="2020-04" db="EMBL/GenBank/DDBJ databases">
        <authorList>
            <person name="Broberg M."/>
        </authorList>
    </citation>
    <scope>NUCLEOTIDE SEQUENCE</scope>
</reference>
<comment type="caution">
    <text evidence="1">The sequence shown here is derived from an EMBL/GenBank/DDBJ whole genome shotgun (WGS) entry which is preliminary data.</text>
</comment>
<gene>
    <name evidence="1" type="ORF">CRV2_00020812</name>
</gene>
<protein>
    <submittedName>
        <fullName evidence="1">Uncharacterized protein</fullName>
    </submittedName>
</protein>
<dbReference type="Proteomes" id="UP000836387">
    <property type="component" value="Unassembled WGS sequence"/>
</dbReference>
<name>A0ACA9UVX6_BIOOC</name>
<proteinExistence type="predicted"/>
<organism evidence="1 2">
    <name type="scientific">Clonostachys rosea f. rosea IK726</name>
    <dbReference type="NCBI Taxonomy" id="1349383"/>
    <lineage>
        <taxon>Eukaryota</taxon>
        <taxon>Fungi</taxon>
        <taxon>Dikarya</taxon>
        <taxon>Ascomycota</taxon>
        <taxon>Pezizomycotina</taxon>
        <taxon>Sordariomycetes</taxon>
        <taxon>Hypocreomycetidae</taxon>
        <taxon>Hypocreales</taxon>
        <taxon>Bionectriaceae</taxon>
        <taxon>Clonostachys</taxon>
    </lineage>
</organism>
<evidence type="ECO:0000313" key="2">
    <source>
        <dbReference type="Proteomes" id="UP000836387"/>
    </source>
</evidence>
<accession>A0ACA9UVX6</accession>
<sequence>MKKSKTTPSANDPPEAFQYGETETHVEDAVFGEVSEGGPNYRNLGWDCNCGPHGEDTDWSWGTFHSKNVPLTGAGPGVLCLVAVSAITTWSDYMIGTFKHNHPEVYGIDDAGYKMFGVIGVRCLLLSSCFIGSSFRVLLFWNLDWS</sequence>
<dbReference type="EMBL" id="CADEHS020000678">
    <property type="protein sequence ID" value="CAG9957225.1"/>
    <property type="molecule type" value="Genomic_DNA"/>
</dbReference>